<evidence type="ECO:0000313" key="2">
    <source>
        <dbReference type="EMBL" id="KAA6353533.1"/>
    </source>
</evidence>
<gene>
    <name evidence="2" type="ORF">EZS28_050940</name>
</gene>
<accession>A0A5J4T6X4</accession>
<dbReference type="AlphaFoldDB" id="A0A5J4T6X4"/>
<dbReference type="EMBL" id="SNRW01037935">
    <property type="protein sequence ID" value="KAA6353533.1"/>
    <property type="molecule type" value="Genomic_DNA"/>
</dbReference>
<keyword evidence="1" id="KW-0812">Transmembrane</keyword>
<keyword evidence="1" id="KW-0472">Membrane</keyword>
<evidence type="ECO:0000313" key="3">
    <source>
        <dbReference type="Proteomes" id="UP000324800"/>
    </source>
</evidence>
<evidence type="ECO:0000256" key="1">
    <source>
        <dbReference type="SAM" id="Phobius"/>
    </source>
</evidence>
<reference evidence="2 3" key="1">
    <citation type="submission" date="2019-03" db="EMBL/GenBank/DDBJ databases">
        <title>Single cell metagenomics reveals metabolic interactions within the superorganism composed of flagellate Streblomastix strix and complex community of Bacteroidetes bacteria on its surface.</title>
        <authorList>
            <person name="Treitli S.C."/>
            <person name="Kolisko M."/>
            <person name="Husnik F."/>
            <person name="Keeling P."/>
            <person name="Hampl V."/>
        </authorList>
    </citation>
    <scope>NUCLEOTIDE SEQUENCE [LARGE SCALE GENOMIC DNA]</scope>
    <source>
        <strain evidence="2">ST1C</strain>
    </source>
</reference>
<name>A0A5J4T6X4_9EUKA</name>
<sequence>MKSIGITEKSLSEDMVMSPRNPTPRFFPFLLFIIGFMITYDVVNGDTIGQATADGNRIDPKILHRQPRE</sequence>
<keyword evidence="1" id="KW-1133">Transmembrane helix</keyword>
<comment type="caution">
    <text evidence="2">The sequence shown here is derived from an EMBL/GenBank/DDBJ whole genome shotgun (WGS) entry which is preliminary data.</text>
</comment>
<dbReference type="Proteomes" id="UP000324800">
    <property type="component" value="Unassembled WGS sequence"/>
</dbReference>
<organism evidence="2 3">
    <name type="scientific">Streblomastix strix</name>
    <dbReference type="NCBI Taxonomy" id="222440"/>
    <lineage>
        <taxon>Eukaryota</taxon>
        <taxon>Metamonada</taxon>
        <taxon>Preaxostyla</taxon>
        <taxon>Oxymonadida</taxon>
        <taxon>Streblomastigidae</taxon>
        <taxon>Streblomastix</taxon>
    </lineage>
</organism>
<proteinExistence type="predicted"/>
<protein>
    <submittedName>
        <fullName evidence="2">Uncharacterized protein</fullName>
    </submittedName>
</protein>
<feature type="transmembrane region" description="Helical" evidence="1">
    <location>
        <begin position="26"/>
        <end position="43"/>
    </location>
</feature>